<dbReference type="InterPro" id="IPR025459">
    <property type="entry name" value="DUF4279"/>
</dbReference>
<dbReference type="OrthoDB" id="9153352at2"/>
<gene>
    <name evidence="1" type="ORF">DVJ77_20380</name>
</gene>
<dbReference type="EMBL" id="QQAH01000024">
    <property type="protein sequence ID" value="RDD79822.1"/>
    <property type="molecule type" value="Genomic_DNA"/>
</dbReference>
<accession>A0A369UGG3</accession>
<sequence>MNAFRFKMSLRFFGTSFDPAELSKELGMQPVHMHKVGDQRTTPAGAELEGTYKASYCTFNIDRRDNDEDLHVTLNRVSADLSRHMALFNSIREKGDRVEFFVGWFSDGNTGDTLPFHLLRLLGEMKIDLALDVYGSD</sequence>
<keyword evidence="2" id="KW-1185">Reference proteome</keyword>
<protein>
    <submittedName>
        <fullName evidence="1">DUF4279 domain-containing protein</fullName>
    </submittedName>
</protein>
<name>A0A369UGG3_9GAMM</name>
<organism evidence="1 2">
    <name type="scientific">Dyella tabacisoli</name>
    <dbReference type="NCBI Taxonomy" id="2282381"/>
    <lineage>
        <taxon>Bacteria</taxon>
        <taxon>Pseudomonadati</taxon>
        <taxon>Pseudomonadota</taxon>
        <taxon>Gammaproteobacteria</taxon>
        <taxon>Lysobacterales</taxon>
        <taxon>Rhodanobacteraceae</taxon>
        <taxon>Dyella</taxon>
    </lineage>
</organism>
<evidence type="ECO:0000313" key="1">
    <source>
        <dbReference type="EMBL" id="RDD79822.1"/>
    </source>
</evidence>
<dbReference type="AlphaFoldDB" id="A0A369UGG3"/>
<dbReference type="Proteomes" id="UP000253782">
    <property type="component" value="Unassembled WGS sequence"/>
</dbReference>
<dbReference type="RefSeq" id="WP_114847372.1">
    <property type="nucleotide sequence ID" value="NZ_JBHSPE010000001.1"/>
</dbReference>
<proteinExistence type="predicted"/>
<evidence type="ECO:0000313" key="2">
    <source>
        <dbReference type="Proteomes" id="UP000253782"/>
    </source>
</evidence>
<dbReference type="Pfam" id="PF14106">
    <property type="entry name" value="DUF4279"/>
    <property type="match status" value="1"/>
</dbReference>
<comment type="caution">
    <text evidence="1">The sequence shown here is derived from an EMBL/GenBank/DDBJ whole genome shotgun (WGS) entry which is preliminary data.</text>
</comment>
<reference evidence="1 2" key="1">
    <citation type="submission" date="2018-07" db="EMBL/GenBank/DDBJ databases">
        <title>Dyella tabacisoli L4-6T, whole genome shotgun sequence.</title>
        <authorList>
            <person name="Zhou X.-K."/>
            <person name="Li W.-J."/>
            <person name="Duan Y.-Q."/>
        </authorList>
    </citation>
    <scope>NUCLEOTIDE SEQUENCE [LARGE SCALE GENOMIC DNA]</scope>
    <source>
        <strain evidence="1 2">L4-6</strain>
    </source>
</reference>